<feature type="domain" description="tRNA-guanine(15) transglycosylase-like" evidence="8">
    <location>
        <begin position="12"/>
        <end position="366"/>
    </location>
</feature>
<dbReference type="InterPro" id="IPR004803">
    <property type="entry name" value="TGT"/>
</dbReference>
<dbReference type="Gene3D" id="3.20.20.105">
    <property type="entry name" value="Queuine tRNA-ribosyltransferase-like"/>
    <property type="match status" value="1"/>
</dbReference>
<feature type="binding site" evidence="7">
    <location>
        <position position="187"/>
    </location>
    <ligand>
        <name>substrate</name>
    </ligand>
</feature>
<evidence type="ECO:0000256" key="1">
    <source>
        <dbReference type="ARBA" id="ARBA00004691"/>
    </source>
</evidence>
<dbReference type="PANTHER" id="PTHR46499:SF1">
    <property type="entry name" value="QUEUINE TRNA-RIBOSYLTRANSFERASE"/>
    <property type="match status" value="1"/>
</dbReference>
<dbReference type="AlphaFoldDB" id="A0A2C9CEY8"/>
<dbReference type="Proteomes" id="UP000221734">
    <property type="component" value="Chromosome Kuenenia_stuttgartiensis_MBR1"/>
</dbReference>
<comment type="cofactor">
    <cofactor evidence="7">
        <name>Zn(2+)</name>
        <dbReference type="ChEBI" id="CHEBI:29105"/>
    </cofactor>
    <text evidence="7">Binds 1 zinc ion per subunit.</text>
</comment>
<comment type="catalytic activity">
    <reaction evidence="6 7">
        <text>7-aminomethyl-7-carbaguanine + guanosine(34) in tRNA = 7-aminomethyl-7-carbaguanosine(34) in tRNA + guanine</text>
        <dbReference type="Rhea" id="RHEA:24104"/>
        <dbReference type="Rhea" id="RHEA-COMP:10341"/>
        <dbReference type="Rhea" id="RHEA-COMP:10342"/>
        <dbReference type="ChEBI" id="CHEBI:16235"/>
        <dbReference type="ChEBI" id="CHEBI:58703"/>
        <dbReference type="ChEBI" id="CHEBI:74269"/>
        <dbReference type="ChEBI" id="CHEBI:82833"/>
        <dbReference type="EC" id="2.4.2.29"/>
    </reaction>
</comment>
<keyword evidence="10" id="KW-1185">Reference proteome</keyword>
<feature type="binding site" evidence="7">
    <location>
        <position position="145"/>
    </location>
    <ligand>
        <name>substrate</name>
    </ligand>
</feature>
<keyword evidence="7" id="KW-0862">Zinc</keyword>
<gene>
    <name evidence="7 9" type="primary">tgt</name>
    <name evidence="9" type="ORF">KSMBR1_1716</name>
</gene>
<dbReference type="KEGG" id="kst:KSMBR1_1716"/>
<dbReference type="PANTHER" id="PTHR46499">
    <property type="entry name" value="QUEUINE TRNA-RIBOSYLTRANSFERASE"/>
    <property type="match status" value="1"/>
</dbReference>
<evidence type="ECO:0000256" key="4">
    <source>
        <dbReference type="ARBA" id="ARBA00022694"/>
    </source>
</evidence>
<dbReference type="EMBL" id="LT934425">
    <property type="protein sequence ID" value="SOH04215.1"/>
    <property type="molecule type" value="Genomic_DNA"/>
</dbReference>
<feature type="region of interest" description="RNA binding; important for wobble base 34 recognition" evidence="7">
    <location>
        <begin position="269"/>
        <end position="273"/>
    </location>
</feature>
<dbReference type="NCBIfam" id="TIGR00430">
    <property type="entry name" value="Q_tRNA_tgt"/>
    <property type="match status" value="1"/>
</dbReference>
<reference evidence="10" key="1">
    <citation type="submission" date="2017-10" db="EMBL/GenBank/DDBJ databases">
        <authorList>
            <person name="Frank J."/>
        </authorList>
    </citation>
    <scope>NUCLEOTIDE SEQUENCE [LARGE SCALE GENOMIC DNA]</scope>
</reference>
<accession>A0A2C9CEY8</accession>
<evidence type="ECO:0000256" key="5">
    <source>
        <dbReference type="ARBA" id="ARBA00022785"/>
    </source>
</evidence>
<keyword evidence="3 7" id="KW-0808">Transferase</keyword>
<feature type="active site" description="Nucleophile" evidence="7">
    <location>
        <position position="264"/>
    </location>
</feature>
<proteinExistence type="inferred from homology"/>
<keyword evidence="4 7" id="KW-0819">tRNA processing</keyword>
<dbReference type="InterPro" id="IPR050076">
    <property type="entry name" value="ArchSynthase1/Queuine_TRR"/>
</dbReference>
<keyword evidence="5 7" id="KW-0671">Queuosine biosynthesis</keyword>
<evidence type="ECO:0000313" key="10">
    <source>
        <dbReference type="Proteomes" id="UP000221734"/>
    </source>
</evidence>
<dbReference type="FunFam" id="3.20.20.105:FF:000001">
    <property type="entry name" value="Queuine tRNA-ribosyltransferase"/>
    <property type="match status" value="1"/>
</dbReference>
<evidence type="ECO:0000313" key="9">
    <source>
        <dbReference type="EMBL" id="SOH04215.1"/>
    </source>
</evidence>
<protein>
    <recommendedName>
        <fullName evidence="7">Queuine tRNA-ribosyltransferase</fullName>
        <ecNumber evidence="7">2.4.2.29</ecNumber>
    </recommendedName>
    <alternativeName>
        <fullName evidence="7">Guanine insertion enzyme</fullName>
    </alternativeName>
    <alternativeName>
        <fullName evidence="7">tRNA-guanine transglycosylase</fullName>
    </alternativeName>
</protein>
<dbReference type="UniPathway" id="UPA00392"/>
<feature type="binding site" evidence="7">
    <location>
        <begin position="91"/>
        <end position="95"/>
    </location>
    <ligand>
        <name>substrate</name>
    </ligand>
</feature>
<dbReference type="InterPro" id="IPR002616">
    <property type="entry name" value="tRNA_ribo_trans-like"/>
</dbReference>
<feature type="binding site" evidence="7">
    <location>
        <position position="302"/>
    </location>
    <ligand>
        <name>Zn(2+)</name>
        <dbReference type="ChEBI" id="CHEBI:29105"/>
    </ligand>
</feature>
<dbReference type="RefSeq" id="WP_099324940.1">
    <property type="nucleotide sequence ID" value="NZ_LT934425.1"/>
</dbReference>
<dbReference type="EC" id="2.4.2.29" evidence="7"/>
<keyword evidence="2 7" id="KW-0328">Glycosyltransferase</keyword>
<feature type="binding site" evidence="7">
    <location>
        <position position="304"/>
    </location>
    <ligand>
        <name>Zn(2+)</name>
        <dbReference type="ChEBI" id="CHEBI:29105"/>
    </ligand>
</feature>
<feature type="binding site" evidence="7">
    <location>
        <position position="307"/>
    </location>
    <ligand>
        <name>Zn(2+)</name>
        <dbReference type="ChEBI" id="CHEBI:29105"/>
    </ligand>
</feature>
<dbReference type="GO" id="GO:0005829">
    <property type="term" value="C:cytosol"/>
    <property type="evidence" value="ECO:0007669"/>
    <property type="project" value="TreeGrafter"/>
</dbReference>
<comment type="similarity">
    <text evidence="7">Belongs to the queuine tRNA-ribosyltransferase family.</text>
</comment>
<dbReference type="GO" id="GO:0008479">
    <property type="term" value="F:tRNA-guanosine(34) queuine transglycosylase activity"/>
    <property type="evidence" value="ECO:0007669"/>
    <property type="project" value="UniProtKB-UniRule"/>
</dbReference>
<feature type="binding site" evidence="7">
    <location>
        <position position="333"/>
    </location>
    <ligand>
        <name>Zn(2+)</name>
        <dbReference type="ChEBI" id="CHEBI:29105"/>
    </ligand>
</feature>
<evidence type="ECO:0000256" key="2">
    <source>
        <dbReference type="ARBA" id="ARBA00022676"/>
    </source>
</evidence>
<evidence type="ECO:0000256" key="6">
    <source>
        <dbReference type="ARBA" id="ARBA00050112"/>
    </source>
</evidence>
<dbReference type="InterPro" id="IPR036511">
    <property type="entry name" value="TGT-like_sf"/>
</dbReference>
<feature type="binding site" evidence="7">
    <location>
        <position position="214"/>
    </location>
    <ligand>
        <name>substrate</name>
    </ligand>
</feature>
<comment type="function">
    <text evidence="7">Catalyzes the base-exchange of a guanine (G) residue with the queuine precursor 7-aminomethyl-7-deazaguanine (PreQ1) at position 34 (anticodon wobble position) in tRNAs with GU(N) anticodons (tRNA-Asp, -Asn, -His and -Tyr). Catalysis occurs through a double-displacement mechanism. The nucleophile active site attacks the C1' of nucleotide 34 to detach the guanine base from the RNA, forming a covalent enzyme-RNA intermediate. The proton acceptor active site deprotonates the incoming PreQ1, allowing a nucleophilic attack on the C1' of the ribose to form the product. After dissociation, two additional enzymatic reactions on the tRNA convert PreQ1 to queuine (Q), resulting in the hypermodified nucleoside queuosine (7-(((4,5-cis-dihydroxy-2-cyclopenten-1-yl)amino)methyl)-7-deazaguanosine).</text>
</comment>
<name>A0A2C9CEY8_KUEST</name>
<dbReference type="OrthoDB" id="9805417at2"/>
<dbReference type="NCBIfam" id="TIGR00449">
    <property type="entry name" value="tgt_general"/>
    <property type="match status" value="1"/>
</dbReference>
<dbReference type="HAMAP" id="MF_00168">
    <property type="entry name" value="Q_tRNA_Tgt"/>
    <property type="match status" value="1"/>
</dbReference>
<evidence type="ECO:0000259" key="8">
    <source>
        <dbReference type="Pfam" id="PF01702"/>
    </source>
</evidence>
<sequence>MFFKVLATDKQTKARRGELHLAGQIIPTPVFMPVGTQGTVKTLTPLQIKETGAEIILCNAYHLCLRPGAEIIKQLGGLHRFMGWKGAIITDSGGFQVFSLSKLTKISNNGVEFQSPIDGSKLLLTPEKVIKIQNDIGANIIMAFDECVPYPCEKDMASVAVERTLNWAARCLDSHNNEDQALFGIVQGSVFEELRIECAKHLEKMNFQGYAIGGLSVGEGSLLMNEVMDYTVEYLPPGKPRYLMGVGFPEDILHAVERGVDMFDCVIPTRNGRNGCAFTHLGKVKILNSRYKEDTGPLDEMCDCYTCKNFSRAYLRHLFVAKETLGLTLLSLHNIFYFQRLMQQIRDSIERGEFRSFKEQFFSAYKNN</sequence>
<comment type="subunit">
    <text evidence="7">Homodimer. Within each dimer, one monomer is responsible for RNA recognition and catalysis, while the other monomer binds to the replacement base PreQ1.</text>
</comment>
<evidence type="ECO:0000256" key="7">
    <source>
        <dbReference type="HAMAP-Rule" id="MF_00168"/>
    </source>
</evidence>
<dbReference type="GO" id="GO:0046872">
    <property type="term" value="F:metal ion binding"/>
    <property type="evidence" value="ECO:0007669"/>
    <property type="project" value="UniProtKB-KW"/>
</dbReference>
<dbReference type="GO" id="GO:0008616">
    <property type="term" value="P:tRNA queuosine(34) biosynthetic process"/>
    <property type="evidence" value="ECO:0007669"/>
    <property type="project" value="UniProtKB-UniRule"/>
</dbReference>
<evidence type="ECO:0000256" key="3">
    <source>
        <dbReference type="ARBA" id="ARBA00022679"/>
    </source>
</evidence>
<dbReference type="SUPFAM" id="SSF51713">
    <property type="entry name" value="tRNA-guanine transglycosylase"/>
    <property type="match status" value="1"/>
</dbReference>
<keyword evidence="7" id="KW-0479">Metal-binding</keyword>
<organism evidence="9 10">
    <name type="scientific">Kuenenia stuttgartiensis</name>
    <dbReference type="NCBI Taxonomy" id="174633"/>
    <lineage>
        <taxon>Bacteria</taxon>
        <taxon>Pseudomonadati</taxon>
        <taxon>Planctomycetota</taxon>
        <taxon>Candidatus Brocadiia</taxon>
        <taxon>Candidatus Brocadiales</taxon>
        <taxon>Candidatus Brocadiaceae</taxon>
        <taxon>Candidatus Kuenenia</taxon>
    </lineage>
</organism>
<feature type="region of interest" description="RNA binding" evidence="7">
    <location>
        <begin position="245"/>
        <end position="251"/>
    </location>
</feature>
<comment type="pathway">
    <text evidence="1 7">tRNA modification; tRNA-queuosine biosynthesis.</text>
</comment>
<dbReference type="Pfam" id="PF01702">
    <property type="entry name" value="TGT"/>
    <property type="match status" value="1"/>
</dbReference>
<feature type="active site" description="Proton acceptor" evidence="7">
    <location>
        <position position="91"/>
    </location>
</feature>